<gene>
    <name evidence="2" type="ORF">PAL_GLEAN10013289</name>
</gene>
<evidence type="ECO:0000313" key="2">
    <source>
        <dbReference type="EMBL" id="ELK09980.1"/>
    </source>
</evidence>
<sequence length="126" mass="13942">MRRNRNLEHTLALAALPPARHVAQSAARNPRRSRNFRHRPRPGLRLRTRSVASAAGRPDGRRRLTVCGCVERGVTERALGTDRLCESFRDLSESHRRRDALAGCGGPCGQPGLSPSVQELVACWGR</sequence>
<evidence type="ECO:0000313" key="3">
    <source>
        <dbReference type="Proteomes" id="UP000010552"/>
    </source>
</evidence>
<evidence type="ECO:0000256" key="1">
    <source>
        <dbReference type="SAM" id="MobiDB-lite"/>
    </source>
</evidence>
<reference evidence="3" key="1">
    <citation type="journal article" date="2013" name="Science">
        <title>Comparative analysis of bat genomes provides insight into the evolution of flight and immunity.</title>
        <authorList>
            <person name="Zhang G."/>
            <person name="Cowled C."/>
            <person name="Shi Z."/>
            <person name="Huang Z."/>
            <person name="Bishop-Lilly K.A."/>
            <person name="Fang X."/>
            <person name="Wynne J.W."/>
            <person name="Xiong Z."/>
            <person name="Baker M.L."/>
            <person name="Zhao W."/>
            <person name="Tachedjian M."/>
            <person name="Zhu Y."/>
            <person name="Zhou P."/>
            <person name="Jiang X."/>
            <person name="Ng J."/>
            <person name="Yang L."/>
            <person name="Wu L."/>
            <person name="Xiao J."/>
            <person name="Feng Y."/>
            <person name="Chen Y."/>
            <person name="Sun X."/>
            <person name="Zhang Y."/>
            <person name="Marsh G.A."/>
            <person name="Crameri G."/>
            <person name="Broder C.C."/>
            <person name="Frey K.G."/>
            <person name="Wang L.F."/>
            <person name="Wang J."/>
        </authorList>
    </citation>
    <scope>NUCLEOTIDE SEQUENCE [LARGE SCALE GENOMIC DNA]</scope>
</reference>
<name>L5KEJ9_PTEAL</name>
<accession>L5KEJ9</accession>
<keyword evidence="3" id="KW-1185">Reference proteome</keyword>
<feature type="compositionally biased region" description="Basic residues" evidence="1">
    <location>
        <begin position="29"/>
        <end position="48"/>
    </location>
</feature>
<dbReference type="InParanoid" id="L5KEJ9"/>
<protein>
    <submittedName>
        <fullName evidence="2">Uncharacterized protein</fullName>
    </submittedName>
</protein>
<proteinExistence type="predicted"/>
<dbReference type="AlphaFoldDB" id="L5KEJ9"/>
<dbReference type="EMBL" id="KB030789">
    <property type="protein sequence ID" value="ELK09980.1"/>
    <property type="molecule type" value="Genomic_DNA"/>
</dbReference>
<dbReference type="Proteomes" id="UP000010552">
    <property type="component" value="Unassembled WGS sequence"/>
</dbReference>
<feature type="region of interest" description="Disordered" evidence="1">
    <location>
        <begin position="20"/>
        <end position="59"/>
    </location>
</feature>
<organism evidence="2 3">
    <name type="scientific">Pteropus alecto</name>
    <name type="common">Black flying fox</name>
    <dbReference type="NCBI Taxonomy" id="9402"/>
    <lineage>
        <taxon>Eukaryota</taxon>
        <taxon>Metazoa</taxon>
        <taxon>Chordata</taxon>
        <taxon>Craniata</taxon>
        <taxon>Vertebrata</taxon>
        <taxon>Euteleostomi</taxon>
        <taxon>Mammalia</taxon>
        <taxon>Eutheria</taxon>
        <taxon>Laurasiatheria</taxon>
        <taxon>Chiroptera</taxon>
        <taxon>Yinpterochiroptera</taxon>
        <taxon>Pteropodoidea</taxon>
        <taxon>Pteropodidae</taxon>
        <taxon>Pteropodinae</taxon>
        <taxon>Pteropus</taxon>
    </lineage>
</organism>